<keyword evidence="2" id="KW-1208">Phospholipid metabolism</keyword>
<name>A0A0V1BSJ5_TRISP</name>
<sequence length="472" mass="54112">LVLRSALVVTCDFIAFMLLKLDNLKMEKGTCRSFRDLKSVLSKVILSGTPDLPLAVKERALSLCACFLGGAWKEVPIQKFSIQRMSGGLSNVLLLCQHELDVYPDSAVPCKILLRIYFNPETETNVVEESVTFMLLSERQLGPKLYGIFPGGRLEEYIPSRPLSVLEVRQSHFSRQIAAKMAQFHALSVPLSKEPTYLFDALKRWMRQLKNNADRFPEFLVRFDNQVISLNEERLLQEINLIRYVSILGYNSLPKLIVLYRVCAACVCASSAGELWTTFCIIDHLDFTDNCKSPVVFCHNDIQEGNILLPNECSSHKGIMFIDFEYSSYNYRGFDLANHFCEWIFDCTITEPPGFVVEPSHFPTEAEQLQFFSSYLEELKKPVDADVLEFMLQEVSGFVPVSHLLWGVWALLQNIVSPMQADFNFMEYAKTRMSLYFHLRPTLLRALPQYRHFLADHTDMLELAQSQAVFTR</sequence>
<comment type="caution">
    <text evidence="4">The sequence shown here is derived from an EMBL/GenBank/DDBJ whole genome shotgun (WGS) entry which is preliminary data.</text>
</comment>
<accession>A0A0V1BSJ5</accession>
<dbReference type="GO" id="GO:0004305">
    <property type="term" value="F:ethanolamine kinase activity"/>
    <property type="evidence" value="ECO:0007669"/>
    <property type="project" value="TreeGrafter"/>
</dbReference>
<dbReference type="OrthoDB" id="3649325at2759"/>
<dbReference type="AlphaFoldDB" id="A0A0V1BSJ5"/>
<evidence type="ECO:0000256" key="3">
    <source>
        <dbReference type="ARBA" id="ARBA00038211"/>
    </source>
</evidence>
<dbReference type="EMBL" id="JYDH01000014">
    <property type="protein sequence ID" value="KRY40197.1"/>
    <property type="molecule type" value="Genomic_DNA"/>
</dbReference>
<dbReference type="PANTHER" id="PTHR22603:SF93">
    <property type="entry name" value="RE24176P"/>
    <property type="match status" value="1"/>
</dbReference>
<evidence type="ECO:0000313" key="5">
    <source>
        <dbReference type="Proteomes" id="UP000054776"/>
    </source>
</evidence>
<keyword evidence="5" id="KW-1185">Reference proteome</keyword>
<gene>
    <name evidence="4" type="primary">Chkb</name>
    <name evidence="4" type="ORF">T01_8736</name>
</gene>
<dbReference type="InterPro" id="IPR011009">
    <property type="entry name" value="Kinase-like_dom_sf"/>
</dbReference>
<reference evidence="4 5" key="1">
    <citation type="submission" date="2015-01" db="EMBL/GenBank/DDBJ databases">
        <title>Evolution of Trichinella species and genotypes.</title>
        <authorList>
            <person name="Korhonen P.K."/>
            <person name="Edoardo P."/>
            <person name="Giuseppe L.R."/>
            <person name="Gasser R.B."/>
        </authorList>
    </citation>
    <scope>NUCLEOTIDE SEQUENCE [LARGE SCALE GENOMIC DNA]</scope>
    <source>
        <strain evidence="4">ISS3</strain>
    </source>
</reference>
<comment type="similarity">
    <text evidence="3">Belongs to the choline/ethanolamine kinase family.</text>
</comment>
<evidence type="ECO:0000256" key="1">
    <source>
        <dbReference type="ARBA" id="ARBA00023209"/>
    </source>
</evidence>
<organism evidence="4 5">
    <name type="scientific">Trichinella spiralis</name>
    <name type="common">Trichina worm</name>
    <dbReference type="NCBI Taxonomy" id="6334"/>
    <lineage>
        <taxon>Eukaryota</taxon>
        <taxon>Metazoa</taxon>
        <taxon>Ecdysozoa</taxon>
        <taxon>Nematoda</taxon>
        <taxon>Enoplea</taxon>
        <taxon>Dorylaimia</taxon>
        <taxon>Trichinellida</taxon>
        <taxon>Trichinellidae</taxon>
        <taxon>Trichinella</taxon>
    </lineage>
</organism>
<keyword evidence="4" id="KW-0418">Kinase</keyword>
<dbReference type="GO" id="GO:0006646">
    <property type="term" value="P:phosphatidylethanolamine biosynthetic process"/>
    <property type="evidence" value="ECO:0007669"/>
    <property type="project" value="TreeGrafter"/>
</dbReference>
<dbReference type="Gene3D" id="3.30.200.20">
    <property type="entry name" value="Phosphorylase Kinase, domain 1"/>
    <property type="match status" value="1"/>
</dbReference>
<proteinExistence type="inferred from homology"/>
<dbReference type="PANTHER" id="PTHR22603">
    <property type="entry name" value="CHOLINE/ETHANOALAMINE KINASE"/>
    <property type="match status" value="1"/>
</dbReference>
<dbReference type="Gene3D" id="3.90.1200.10">
    <property type="match status" value="2"/>
</dbReference>
<dbReference type="Pfam" id="PF01633">
    <property type="entry name" value="Choline_kinase"/>
    <property type="match status" value="2"/>
</dbReference>
<keyword evidence="1" id="KW-0594">Phospholipid biosynthesis</keyword>
<dbReference type="SUPFAM" id="SSF56112">
    <property type="entry name" value="Protein kinase-like (PK-like)"/>
    <property type="match status" value="1"/>
</dbReference>
<protein>
    <submittedName>
        <fullName evidence="4">Choline/ethanolamine kinase</fullName>
    </submittedName>
</protein>
<feature type="non-terminal residue" evidence="4">
    <location>
        <position position="1"/>
    </location>
</feature>
<keyword evidence="1" id="KW-0443">Lipid metabolism</keyword>
<evidence type="ECO:0000256" key="2">
    <source>
        <dbReference type="ARBA" id="ARBA00023264"/>
    </source>
</evidence>
<dbReference type="GO" id="GO:0005737">
    <property type="term" value="C:cytoplasm"/>
    <property type="evidence" value="ECO:0007669"/>
    <property type="project" value="TreeGrafter"/>
</dbReference>
<keyword evidence="4" id="KW-0808">Transferase</keyword>
<evidence type="ECO:0000313" key="4">
    <source>
        <dbReference type="EMBL" id="KRY40197.1"/>
    </source>
</evidence>
<dbReference type="GO" id="GO:0004103">
    <property type="term" value="F:choline kinase activity"/>
    <property type="evidence" value="ECO:0007669"/>
    <property type="project" value="TreeGrafter"/>
</dbReference>
<dbReference type="Proteomes" id="UP000054776">
    <property type="component" value="Unassembled WGS sequence"/>
</dbReference>
<keyword evidence="1" id="KW-0444">Lipid biosynthesis</keyword>